<feature type="domain" description="F-box" evidence="1">
    <location>
        <begin position="20"/>
        <end position="70"/>
    </location>
</feature>
<proteinExistence type="predicted"/>
<dbReference type="InterPro" id="IPR036047">
    <property type="entry name" value="F-box-like_dom_sf"/>
</dbReference>
<organism evidence="2 3">
    <name type="scientific">Exidia glandulosa HHB12029</name>
    <dbReference type="NCBI Taxonomy" id="1314781"/>
    <lineage>
        <taxon>Eukaryota</taxon>
        <taxon>Fungi</taxon>
        <taxon>Dikarya</taxon>
        <taxon>Basidiomycota</taxon>
        <taxon>Agaricomycotina</taxon>
        <taxon>Agaricomycetes</taxon>
        <taxon>Auriculariales</taxon>
        <taxon>Exidiaceae</taxon>
        <taxon>Exidia</taxon>
    </lineage>
</organism>
<protein>
    <recommendedName>
        <fullName evidence="1">F-box domain-containing protein</fullName>
    </recommendedName>
</protein>
<dbReference type="AlphaFoldDB" id="A0A165D6D0"/>
<dbReference type="Gene3D" id="1.20.1280.50">
    <property type="match status" value="1"/>
</dbReference>
<gene>
    <name evidence="2" type="ORF">EXIGLDRAFT_777129</name>
</gene>
<evidence type="ECO:0000313" key="3">
    <source>
        <dbReference type="Proteomes" id="UP000077266"/>
    </source>
</evidence>
<dbReference type="OrthoDB" id="2973282at2759"/>
<keyword evidence="3" id="KW-1185">Reference proteome</keyword>
<dbReference type="Proteomes" id="UP000077266">
    <property type="component" value="Unassembled WGS sequence"/>
</dbReference>
<name>A0A165D6D0_EXIGL</name>
<dbReference type="Pfam" id="PF12937">
    <property type="entry name" value="F-box-like"/>
    <property type="match status" value="1"/>
</dbReference>
<dbReference type="InParanoid" id="A0A165D6D0"/>
<evidence type="ECO:0000259" key="1">
    <source>
        <dbReference type="Pfam" id="PF12937"/>
    </source>
</evidence>
<sequence length="412" mass="46232">MGAVSSVLPFSSFWNSYRPFDALPDELLVLIFEHVGKLLIGRPPIACLRVSKRWRAIAQTTPRLWSSISLYGQHPLRGLESLIALSLSAPLNLDLDVAGDATYPGTACHPWRAVQVANVVAENMHRVARLQLRFHPHQASLFDNVLSSTAPILDEVVLMCGGVVDLDLDAPGLRRLEVDRMQLRQWDLSAFPLLSELCLRSVDLELPELHSIISSLQRLETLVLDEGSVQASWDGLAHSVTADWSHAFLRRLVITNAFGGSVLGLFLLKLPLADLEHFELTFDPFTEYTSTMSSVVDTLFIVLKPTSIRVWRTKDKDKIWHVQLDDPRRSIAFPQRVGGPIISTVLEAAARSVRKIFADDAFCNQIVRRHAKDALPEFQYFEELEFIRDAKGRLPSRANEALEACLEVSQRD</sequence>
<accession>A0A165D6D0</accession>
<evidence type="ECO:0000313" key="2">
    <source>
        <dbReference type="EMBL" id="KZV83876.1"/>
    </source>
</evidence>
<reference evidence="2 3" key="1">
    <citation type="journal article" date="2016" name="Mol. Biol. Evol.">
        <title>Comparative Genomics of Early-Diverging Mushroom-Forming Fungi Provides Insights into the Origins of Lignocellulose Decay Capabilities.</title>
        <authorList>
            <person name="Nagy L.G."/>
            <person name="Riley R."/>
            <person name="Tritt A."/>
            <person name="Adam C."/>
            <person name="Daum C."/>
            <person name="Floudas D."/>
            <person name="Sun H."/>
            <person name="Yadav J.S."/>
            <person name="Pangilinan J."/>
            <person name="Larsson K.H."/>
            <person name="Matsuura K."/>
            <person name="Barry K."/>
            <person name="Labutti K."/>
            <person name="Kuo R."/>
            <person name="Ohm R.A."/>
            <person name="Bhattacharya S.S."/>
            <person name="Shirouzu T."/>
            <person name="Yoshinaga Y."/>
            <person name="Martin F.M."/>
            <person name="Grigoriev I.V."/>
            <person name="Hibbett D.S."/>
        </authorList>
    </citation>
    <scope>NUCLEOTIDE SEQUENCE [LARGE SCALE GENOMIC DNA]</scope>
    <source>
        <strain evidence="2 3">HHB12029</strain>
    </source>
</reference>
<dbReference type="SUPFAM" id="SSF81383">
    <property type="entry name" value="F-box domain"/>
    <property type="match status" value="1"/>
</dbReference>
<dbReference type="EMBL" id="KV426251">
    <property type="protein sequence ID" value="KZV83876.1"/>
    <property type="molecule type" value="Genomic_DNA"/>
</dbReference>
<dbReference type="InterPro" id="IPR001810">
    <property type="entry name" value="F-box_dom"/>
</dbReference>